<dbReference type="InterPro" id="IPR019301">
    <property type="entry name" value="Flagellar_prot_FlgJ_N"/>
</dbReference>
<evidence type="ECO:0000313" key="3">
    <source>
        <dbReference type="Proteomes" id="UP000295096"/>
    </source>
</evidence>
<dbReference type="RefSeq" id="WP_133292488.1">
    <property type="nucleotide sequence ID" value="NZ_SMSJ01000101.1"/>
</dbReference>
<accession>A0A4R5Q744</accession>
<dbReference type="Proteomes" id="UP000295096">
    <property type="component" value="Unassembled WGS sequence"/>
</dbReference>
<feature type="domain" description="Flagellar protein FlgJ N-terminal" evidence="1">
    <location>
        <begin position="44"/>
        <end position="85"/>
    </location>
</feature>
<dbReference type="OrthoDB" id="7862954at2"/>
<protein>
    <recommendedName>
        <fullName evidence="1">Flagellar protein FlgJ N-terminal domain-containing protein</fullName>
    </recommendedName>
</protein>
<gene>
    <name evidence="2" type="ORF">E2C06_31260</name>
</gene>
<organism evidence="2 3">
    <name type="scientific">Dankookia rubra</name>
    <dbReference type="NCBI Taxonomy" id="1442381"/>
    <lineage>
        <taxon>Bacteria</taxon>
        <taxon>Pseudomonadati</taxon>
        <taxon>Pseudomonadota</taxon>
        <taxon>Alphaproteobacteria</taxon>
        <taxon>Acetobacterales</taxon>
        <taxon>Roseomonadaceae</taxon>
        <taxon>Dankookia</taxon>
    </lineage>
</organism>
<keyword evidence="3" id="KW-1185">Reference proteome</keyword>
<evidence type="ECO:0000313" key="2">
    <source>
        <dbReference type="EMBL" id="TDH58702.1"/>
    </source>
</evidence>
<dbReference type="EMBL" id="SMSJ01000101">
    <property type="protein sequence ID" value="TDH58702.1"/>
    <property type="molecule type" value="Genomic_DNA"/>
</dbReference>
<name>A0A4R5Q744_9PROT</name>
<dbReference type="Pfam" id="PF10135">
    <property type="entry name" value="Rod-binding"/>
    <property type="match status" value="1"/>
</dbReference>
<comment type="caution">
    <text evidence="2">The sequence shown here is derived from an EMBL/GenBank/DDBJ whole genome shotgun (WGS) entry which is preliminary data.</text>
</comment>
<evidence type="ECO:0000259" key="1">
    <source>
        <dbReference type="Pfam" id="PF10135"/>
    </source>
</evidence>
<dbReference type="AlphaFoldDB" id="A0A4R5Q744"/>
<reference evidence="2 3" key="1">
    <citation type="journal article" date="2016" name="J. Microbiol.">
        <title>Dankookia rubra gen. nov., sp. nov., an alphaproteobacterium isolated from sediment of a shallow stream.</title>
        <authorList>
            <person name="Kim W.H."/>
            <person name="Kim D.H."/>
            <person name="Kang K."/>
            <person name="Ahn T.Y."/>
        </authorList>
    </citation>
    <scope>NUCLEOTIDE SEQUENCE [LARGE SCALE GENOMIC DNA]</scope>
    <source>
        <strain evidence="2 3">JCM30602</strain>
    </source>
</reference>
<proteinExistence type="predicted"/>
<sequence>MDGPRPLTAAERAAMPPKLRQAAQAFEAQAFAQLLQPIFAAADPSRGRFGGGAAEAQWRPMLVDAVAKQAVRAGHGLGLSDAILRELAKRQATPPNPGDGQMTLMMDALIAAGRRLAEALRAENEALAALDLPRAAGLSTAKLRATDAFAAAYAAAAKIGTRAEGGARQDAAELTTRLQSLGEENRRLLQRAITIQSQVIETIAGAALPRAAAPGYGAAGRPAVLRQAPALAMATRA</sequence>